<protein>
    <submittedName>
        <fullName evidence="2">DUF5687 family protein</fullName>
    </submittedName>
</protein>
<dbReference type="Pfam" id="PF18940">
    <property type="entry name" value="DUF5687"/>
    <property type="match status" value="1"/>
</dbReference>
<evidence type="ECO:0000313" key="3">
    <source>
        <dbReference type="Proteomes" id="UP001597508"/>
    </source>
</evidence>
<feature type="transmembrane region" description="Helical" evidence="1">
    <location>
        <begin position="204"/>
        <end position="224"/>
    </location>
</feature>
<feature type="transmembrane region" description="Helical" evidence="1">
    <location>
        <begin position="173"/>
        <end position="192"/>
    </location>
</feature>
<feature type="transmembrane region" description="Helical" evidence="1">
    <location>
        <begin position="351"/>
        <end position="372"/>
    </location>
</feature>
<keyword evidence="3" id="KW-1185">Reference proteome</keyword>
<keyword evidence="1" id="KW-0472">Membrane</keyword>
<comment type="caution">
    <text evidence="2">The sequence shown here is derived from an EMBL/GenBank/DDBJ whole genome shotgun (WGS) entry which is preliminary data.</text>
</comment>
<sequence length="492" mass="56789">MIAHFLRLEWKQYFRAPYWQKSIGIKIFMGFFALYFIAMFLGMGFGLFPVLKKAYPDQDPFTIVNQALFYWISADLAVRFFLQKLPVMTVKPFLTLPVKRSKIVNFVLTKSIFSFFNFLPLFFAIPFSIVLIGKGYDPTQVWTWFGFIFLVTHVINMLNFFLENLMAKSELSILPIVGILGLLSGLNHYQVIPLSDLTASGITAILETPVYLLIVIGMLVVLYISNYRSLKNKLYVDSAVQVKIKEAKTSDLSWTRRFGDIAPFMQLDLRLIMRNKRTKSTLFILVIGLLYGLFFYPQPVYRDMEFFYSFIGIFSTGSFLINFGQFIPAWDSGYYKMLMSQNFEYKRYLESKFVLMSMSVVLLFVFGIPYVYFGWKILLVHFAAMIYNIGVNTHVIMYGGSFNRKKINLDQKAAFNYQGTGAVQWLIGIPLMVIPMGLFAALNYFINFEVAVTVLIALGLLGIVFHTKIMKTITKKYIKSKYKMIGAFDQDN</sequence>
<feature type="transmembrane region" description="Helical" evidence="1">
    <location>
        <begin position="27"/>
        <end position="51"/>
    </location>
</feature>
<feature type="transmembrane region" description="Helical" evidence="1">
    <location>
        <begin position="306"/>
        <end position="330"/>
    </location>
</feature>
<dbReference type="InterPro" id="IPR043742">
    <property type="entry name" value="DUF5687"/>
</dbReference>
<reference evidence="3" key="1">
    <citation type="journal article" date="2019" name="Int. J. Syst. Evol. Microbiol.">
        <title>The Global Catalogue of Microorganisms (GCM) 10K type strain sequencing project: providing services to taxonomists for standard genome sequencing and annotation.</title>
        <authorList>
            <consortium name="The Broad Institute Genomics Platform"/>
            <consortium name="The Broad Institute Genome Sequencing Center for Infectious Disease"/>
            <person name="Wu L."/>
            <person name="Ma J."/>
        </authorList>
    </citation>
    <scope>NUCLEOTIDE SEQUENCE [LARGE SCALE GENOMIC DNA]</scope>
    <source>
        <strain evidence="3">KCTC 52127</strain>
    </source>
</reference>
<feature type="transmembrane region" description="Helical" evidence="1">
    <location>
        <begin position="280"/>
        <end position="300"/>
    </location>
</feature>
<name>A0ABW5LSP4_9FLAO</name>
<feature type="transmembrane region" description="Helical" evidence="1">
    <location>
        <begin position="141"/>
        <end position="161"/>
    </location>
</feature>
<feature type="transmembrane region" description="Helical" evidence="1">
    <location>
        <begin position="63"/>
        <end position="82"/>
    </location>
</feature>
<dbReference type="RefSeq" id="WP_379665634.1">
    <property type="nucleotide sequence ID" value="NZ_JBHULH010000003.1"/>
</dbReference>
<feature type="transmembrane region" description="Helical" evidence="1">
    <location>
        <begin position="103"/>
        <end position="129"/>
    </location>
</feature>
<accession>A0ABW5LSP4</accession>
<evidence type="ECO:0000313" key="2">
    <source>
        <dbReference type="EMBL" id="MFD2566924.1"/>
    </source>
</evidence>
<evidence type="ECO:0000256" key="1">
    <source>
        <dbReference type="SAM" id="Phobius"/>
    </source>
</evidence>
<dbReference type="EMBL" id="JBHULH010000003">
    <property type="protein sequence ID" value="MFD2566924.1"/>
    <property type="molecule type" value="Genomic_DNA"/>
</dbReference>
<proteinExistence type="predicted"/>
<feature type="transmembrane region" description="Helical" evidence="1">
    <location>
        <begin position="450"/>
        <end position="469"/>
    </location>
</feature>
<organism evidence="2 3">
    <name type="scientific">Pseudotenacibaculum haliotis</name>
    <dbReference type="NCBI Taxonomy" id="1862138"/>
    <lineage>
        <taxon>Bacteria</taxon>
        <taxon>Pseudomonadati</taxon>
        <taxon>Bacteroidota</taxon>
        <taxon>Flavobacteriia</taxon>
        <taxon>Flavobacteriales</taxon>
        <taxon>Flavobacteriaceae</taxon>
        <taxon>Pseudotenacibaculum</taxon>
    </lineage>
</organism>
<keyword evidence="1" id="KW-0812">Transmembrane</keyword>
<feature type="transmembrane region" description="Helical" evidence="1">
    <location>
        <begin position="422"/>
        <end position="444"/>
    </location>
</feature>
<dbReference type="Proteomes" id="UP001597508">
    <property type="component" value="Unassembled WGS sequence"/>
</dbReference>
<keyword evidence="1" id="KW-1133">Transmembrane helix</keyword>
<gene>
    <name evidence="2" type="ORF">ACFSRZ_06045</name>
</gene>
<feature type="transmembrane region" description="Helical" evidence="1">
    <location>
        <begin position="378"/>
        <end position="401"/>
    </location>
</feature>